<dbReference type="InterPro" id="IPR036388">
    <property type="entry name" value="WH-like_DNA-bd_sf"/>
</dbReference>
<dbReference type="SUPFAM" id="SSF46894">
    <property type="entry name" value="C-terminal effector domain of the bipartite response regulators"/>
    <property type="match status" value="1"/>
</dbReference>
<name>A0A345IMJ8_9DEIO</name>
<keyword evidence="1 3" id="KW-0238">DNA-binding</keyword>
<dbReference type="InterPro" id="IPR000792">
    <property type="entry name" value="Tscrpt_reg_LuxR_C"/>
</dbReference>
<dbReference type="PRINTS" id="PR00038">
    <property type="entry name" value="HTHLUXR"/>
</dbReference>
<dbReference type="AlphaFoldDB" id="A0A345IMJ8"/>
<dbReference type="KEGG" id="dwu:DVJ83_17595"/>
<dbReference type="InterPro" id="IPR016032">
    <property type="entry name" value="Sig_transdc_resp-reg_C-effctor"/>
</dbReference>
<dbReference type="CDD" id="cd06170">
    <property type="entry name" value="LuxR_C_like"/>
    <property type="match status" value="1"/>
</dbReference>
<dbReference type="PANTHER" id="PTHR43214">
    <property type="entry name" value="TWO-COMPONENT RESPONSE REGULATOR"/>
    <property type="match status" value="1"/>
</dbReference>
<evidence type="ECO:0000313" key="3">
    <source>
        <dbReference type="EMBL" id="AXH00921.1"/>
    </source>
</evidence>
<dbReference type="InterPro" id="IPR039420">
    <property type="entry name" value="WalR-like"/>
</dbReference>
<dbReference type="PROSITE" id="PS50043">
    <property type="entry name" value="HTH_LUXR_2"/>
    <property type="match status" value="1"/>
</dbReference>
<dbReference type="PROSITE" id="PS00622">
    <property type="entry name" value="HTH_LUXR_1"/>
    <property type="match status" value="1"/>
</dbReference>
<dbReference type="Proteomes" id="UP000253744">
    <property type="component" value="Plasmid pDrdI"/>
</dbReference>
<dbReference type="RefSeq" id="WP_114673569.1">
    <property type="nucleotide sequence ID" value="NZ_CP031163.1"/>
</dbReference>
<accession>A0A345IMJ8</accession>
<gene>
    <name evidence="3" type="ORF">DVJ83_17595</name>
</gene>
<evidence type="ECO:0000313" key="4">
    <source>
        <dbReference type="Proteomes" id="UP000253744"/>
    </source>
</evidence>
<dbReference type="PANTHER" id="PTHR43214:SF42">
    <property type="entry name" value="TRANSCRIPTIONAL REGULATORY PROTEIN DESR"/>
    <property type="match status" value="1"/>
</dbReference>
<reference evidence="3 4" key="1">
    <citation type="submission" date="2018-07" db="EMBL/GenBank/DDBJ databases">
        <title>Complete Genome and Methylome Analysis of Deinococcus wulumuqiensis NEB 479.</title>
        <authorList>
            <person name="Fomenkov A."/>
            <person name="Luyten Y."/>
            <person name="Vincze T."/>
            <person name="Anton B.P."/>
            <person name="Clark T."/>
            <person name="Roberts R.J."/>
            <person name="Morgan R.D."/>
        </authorList>
    </citation>
    <scope>NUCLEOTIDE SEQUENCE [LARGE SCALE GENOMIC DNA]</scope>
    <source>
        <strain evidence="3 4">NEB 479</strain>
        <plasmid evidence="4">Plasmid pdrdi</plasmid>
    </source>
</reference>
<evidence type="ECO:0000256" key="1">
    <source>
        <dbReference type="ARBA" id="ARBA00023125"/>
    </source>
</evidence>
<evidence type="ECO:0000259" key="2">
    <source>
        <dbReference type="PROSITE" id="PS50043"/>
    </source>
</evidence>
<geneLocation type="plasmid" evidence="4">
    <name>pdrdi</name>
</geneLocation>
<dbReference type="GO" id="GO:0006355">
    <property type="term" value="P:regulation of DNA-templated transcription"/>
    <property type="evidence" value="ECO:0007669"/>
    <property type="project" value="InterPro"/>
</dbReference>
<dbReference type="EMBL" id="CP031163">
    <property type="protein sequence ID" value="AXH00921.1"/>
    <property type="molecule type" value="Genomic_DNA"/>
</dbReference>
<sequence>MTEQAIRFGPLGRSYQLICGVPAYASASDLTAALWRHGWVPTDSARIALIIDAPWGNALQQLSSNPTLTTVVVTSSPCPEYWEDLWVLQPAVLLVGSYTIAEMASALKRAAAGDSFRQTPRHESLLTSSERKLLQLTAMGLENKRIARELHITEGTVKNGLGRIYIKLGLLNRTQLALYYWGLWPIAECMP</sequence>
<dbReference type="Gene3D" id="1.10.10.10">
    <property type="entry name" value="Winged helix-like DNA-binding domain superfamily/Winged helix DNA-binding domain"/>
    <property type="match status" value="1"/>
</dbReference>
<dbReference type="Pfam" id="PF00196">
    <property type="entry name" value="GerE"/>
    <property type="match status" value="1"/>
</dbReference>
<feature type="domain" description="HTH luxR-type" evidence="2">
    <location>
        <begin position="119"/>
        <end position="184"/>
    </location>
</feature>
<keyword evidence="3" id="KW-0614">Plasmid</keyword>
<protein>
    <submittedName>
        <fullName evidence="3">DNA-binding response regulator</fullName>
    </submittedName>
</protein>
<organism evidence="3 4">
    <name type="scientific">Deinococcus wulumuqiensis</name>
    <dbReference type="NCBI Taxonomy" id="980427"/>
    <lineage>
        <taxon>Bacteria</taxon>
        <taxon>Thermotogati</taxon>
        <taxon>Deinococcota</taxon>
        <taxon>Deinococci</taxon>
        <taxon>Deinococcales</taxon>
        <taxon>Deinococcaceae</taxon>
        <taxon>Deinococcus</taxon>
    </lineage>
</organism>
<proteinExistence type="predicted"/>
<dbReference type="GO" id="GO:0003677">
    <property type="term" value="F:DNA binding"/>
    <property type="evidence" value="ECO:0007669"/>
    <property type="project" value="UniProtKB-KW"/>
</dbReference>
<dbReference type="SMART" id="SM00421">
    <property type="entry name" value="HTH_LUXR"/>
    <property type="match status" value="1"/>
</dbReference>